<dbReference type="Proteomes" id="UP000033740">
    <property type="component" value="Unassembled WGS sequence"/>
</dbReference>
<dbReference type="EMBL" id="JYIX01000037">
    <property type="protein sequence ID" value="KJL32383.1"/>
    <property type="molecule type" value="Genomic_DNA"/>
</dbReference>
<dbReference type="STRING" id="582680.RS86_02855"/>
<comment type="caution">
    <text evidence="1">The sequence shown here is derived from an EMBL/GenBank/DDBJ whole genome shotgun (WGS) entry which is preliminary data.</text>
</comment>
<organism evidence="1 2">
    <name type="scientific">Microbacterium azadirachtae</name>
    <dbReference type="NCBI Taxonomy" id="582680"/>
    <lineage>
        <taxon>Bacteria</taxon>
        <taxon>Bacillati</taxon>
        <taxon>Actinomycetota</taxon>
        <taxon>Actinomycetes</taxon>
        <taxon>Micrococcales</taxon>
        <taxon>Microbacteriaceae</taxon>
        <taxon>Microbacterium</taxon>
    </lineage>
</organism>
<evidence type="ECO:0000313" key="2">
    <source>
        <dbReference type="Proteomes" id="UP000033740"/>
    </source>
</evidence>
<accession>A0A0F0LGX3</accession>
<name>A0A0F0LGX3_9MICO</name>
<dbReference type="PATRIC" id="fig|582680.6.peg.2932"/>
<evidence type="ECO:0000313" key="1">
    <source>
        <dbReference type="EMBL" id="KJL32383.1"/>
    </source>
</evidence>
<reference evidence="1 2" key="1">
    <citation type="submission" date="2015-02" db="EMBL/GenBank/DDBJ databases">
        <title>Draft genome sequences of ten Microbacterium spp. with emphasis on heavy metal contaminated environments.</title>
        <authorList>
            <person name="Corretto E."/>
        </authorList>
    </citation>
    <scope>NUCLEOTIDE SEQUENCE [LARGE SCALE GENOMIC DNA]</scope>
    <source>
        <strain evidence="1 2">ARN176</strain>
    </source>
</reference>
<evidence type="ECO:0008006" key="3">
    <source>
        <dbReference type="Google" id="ProtNLM"/>
    </source>
</evidence>
<protein>
    <recommendedName>
        <fullName evidence="3">DUF2262 domain-containing protein</fullName>
    </recommendedName>
</protein>
<proteinExistence type="predicted"/>
<gene>
    <name evidence="1" type="ORF">RS86_02855</name>
</gene>
<sequence length="178" mass="19010">METGGVWSDTGEVWSEMSAVWLDRSMSTLPETIELDGATLIRIDAPDDIACWTAGVEGGDGGWTVSIVAEPAEEPSAQAREAAQGIVTEFAELSEAAIRYLVEELAGPQGDLSDADRARLAEEEPPFGAPEAVVWQDGTWMMRFAECGLEIGDEYGVGVMFAGRVPVAVEDLSDPDDV</sequence>
<dbReference type="AlphaFoldDB" id="A0A0F0LGX3"/>
<keyword evidence="2" id="KW-1185">Reference proteome</keyword>